<name>A0A3P3YDW6_PLABS</name>
<keyword evidence="2" id="KW-0496">Mitochondrion</keyword>
<dbReference type="EMBL" id="OVEO01000009">
    <property type="protein sequence ID" value="SPQ98358.1"/>
    <property type="molecule type" value="Genomic_DNA"/>
</dbReference>
<feature type="transmembrane region" description="Helical" evidence="1">
    <location>
        <begin position="123"/>
        <end position="142"/>
    </location>
</feature>
<evidence type="ECO:0000256" key="1">
    <source>
        <dbReference type="SAM" id="Phobius"/>
    </source>
</evidence>
<dbReference type="AlphaFoldDB" id="A0A3P3YDW6"/>
<proteinExistence type="predicted"/>
<evidence type="ECO:0000313" key="2">
    <source>
        <dbReference type="EMBL" id="SPQ98358.1"/>
    </source>
</evidence>
<gene>
    <name evidence="2" type="ORF">PLBR_LOCUS5573</name>
</gene>
<sequence>MATTIIYQINIRRRVPITDELLRNATFSLARRRSRLRRSQSTTTIAIVDTVAPAVKTFTFVDAQEMALLVITLHDILASGPLDCIRRSQYWSPLQDETRTPISAAKSFLTVVWWEDGRFPRRLLAFGLVLLLAVLPCSRLLVVS</sequence>
<evidence type="ECO:0000313" key="3">
    <source>
        <dbReference type="Proteomes" id="UP000290189"/>
    </source>
</evidence>
<protein>
    <submittedName>
        <fullName evidence="2">Uncharacterized protein</fullName>
    </submittedName>
</protein>
<keyword evidence="1" id="KW-0472">Membrane</keyword>
<accession>A0A3P3YDW6</accession>
<reference evidence="2 3" key="1">
    <citation type="submission" date="2018-03" db="EMBL/GenBank/DDBJ databases">
        <authorList>
            <person name="Fogelqvist J."/>
        </authorList>
    </citation>
    <scope>NUCLEOTIDE SEQUENCE [LARGE SCALE GENOMIC DNA]</scope>
</reference>
<dbReference type="Proteomes" id="UP000290189">
    <property type="component" value="Unassembled WGS sequence"/>
</dbReference>
<organism evidence="2 3">
    <name type="scientific">Plasmodiophora brassicae</name>
    <name type="common">Clubroot disease agent</name>
    <dbReference type="NCBI Taxonomy" id="37360"/>
    <lineage>
        <taxon>Eukaryota</taxon>
        <taxon>Sar</taxon>
        <taxon>Rhizaria</taxon>
        <taxon>Endomyxa</taxon>
        <taxon>Phytomyxea</taxon>
        <taxon>Plasmodiophorida</taxon>
        <taxon>Plasmodiophoridae</taxon>
        <taxon>Plasmodiophora</taxon>
    </lineage>
</organism>
<keyword evidence="1" id="KW-0812">Transmembrane</keyword>
<geneLocation type="mitochondrion" evidence="2"/>
<keyword evidence="1" id="KW-1133">Transmembrane helix</keyword>